<evidence type="ECO:0000256" key="1">
    <source>
        <dbReference type="ARBA" id="ARBA00004141"/>
    </source>
</evidence>
<dbReference type="InterPro" id="IPR051328">
    <property type="entry name" value="T7SS_ABC-Transporter"/>
</dbReference>
<evidence type="ECO:0000256" key="5">
    <source>
        <dbReference type="SAM" id="Phobius"/>
    </source>
</evidence>
<dbReference type="PANTHER" id="PTHR43077:SF5">
    <property type="entry name" value="PHAGE INFECTION PROTEIN"/>
    <property type="match status" value="1"/>
</dbReference>
<evidence type="ECO:0000313" key="7">
    <source>
        <dbReference type="EMBL" id="OZG59097.1"/>
    </source>
</evidence>
<protein>
    <submittedName>
        <fullName evidence="7">ABC-2 family transporter protein</fullName>
    </submittedName>
</protein>
<dbReference type="Proteomes" id="UP000216444">
    <property type="component" value="Unassembled WGS sequence"/>
</dbReference>
<proteinExistence type="predicted"/>
<feature type="transmembrane region" description="Helical" evidence="5">
    <location>
        <begin position="12"/>
        <end position="33"/>
    </location>
</feature>
<reference evidence="7 8" key="1">
    <citation type="journal article" date="2017" name="BMC Genomics">
        <title>Comparative genomic and phylogenomic analyses of the Bifidobacteriaceae family.</title>
        <authorList>
            <person name="Lugli G.A."/>
            <person name="Milani C."/>
            <person name="Turroni F."/>
            <person name="Duranti S."/>
            <person name="Mancabelli L."/>
            <person name="Mangifesta M."/>
            <person name="Ferrario C."/>
            <person name="Modesto M."/>
            <person name="Mattarelli P."/>
            <person name="Jiri K."/>
            <person name="van Sinderen D."/>
            <person name="Ventura M."/>
        </authorList>
    </citation>
    <scope>NUCLEOTIDE SEQUENCE [LARGE SCALE GENOMIC DNA]</scope>
    <source>
        <strain evidence="7 8">DSM 100201</strain>
    </source>
</reference>
<keyword evidence="8" id="KW-1185">Reference proteome</keyword>
<keyword evidence="3 5" id="KW-1133">Transmembrane helix</keyword>
<organism evidence="7 8">
    <name type="scientific">Bifidobacterium tissieri</name>
    <dbReference type="NCBI Taxonomy" id="1630162"/>
    <lineage>
        <taxon>Bacteria</taxon>
        <taxon>Bacillati</taxon>
        <taxon>Actinomycetota</taxon>
        <taxon>Actinomycetes</taxon>
        <taxon>Bifidobacteriales</taxon>
        <taxon>Bifidobacteriaceae</taxon>
        <taxon>Bifidobacterium</taxon>
    </lineage>
</organism>
<feature type="transmembrane region" description="Helical" evidence="5">
    <location>
        <begin position="344"/>
        <end position="364"/>
    </location>
</feature>
<dbReference type="RefSeq" id="WP_094661900.1">
    <property type="nucleotide sequence ID" value="NZ_MWWV01000002.1"/>
</dbReference>
<keyword evidence="4 5" id="KW-0472">Membrane</keyword>
<dbReference type="PANTHER" id="PTHR43077">
    <property type="entry name" value="TRANSPORT PERMEASE YVFS-RELATED"/>
    <property type="match status" value="1"/>
</dbReference>
<comment type="caution">
    <text evidence="7">The sequence shown here is derived from an EMBL/GenBank/DDBJ whole genome shotgun (WGS) entry which is preliminary data.</text>
</comment>
<keyword evidence="2 5" id="KW-0812">Transmembrane</keyword>
<dbReference type="AlphaFoldDB" id="A0A261FIW3"/>
<evidence type="ECO:0000256" key="4">
    <source>
        <dbReference type="ARBA" id="ARBA00023136"/>
    </source>
</evidence>
<name>A0A261FIW3_9BIFI</name>
<dbReference type="EMBL" id="MWWV01000002">
    <property type="protein sequence ID" value="OZG59097.1"/>
    <property type="molecule type" value="Genomic_DNA"/>
</dbReference>
<dbReference type="InterPro" id="IPR013525">
    <property type="entry name" value="ABC2_TM"/>
</dbReference>
<dbReference type="GO" id="GO:0016020">
    <property type="term" value="C:membrane"/>
    <property type="evidence" value="ECO:0007669"/>
    <property type="project" value="UniProtKB-SubCell"/>
</dbReference>
<feature type="domain" description="ABC-2 type transporter transmembrane" evidence="6">
    <location>
        <begin position="22"/>
        <end position="422"/>
    </location>
</feature>
<dbReference type="GO" id="GO:0140359">
    <property type="term" value="F:ABC-type transporter activity"/>
    <property type="evidence" value="ECO:0007669"/>
    <property type="project" value="InterPro"/>
</dbReference>
<dbReference type="PROSITE" id="PS51257">
    <property type="entry name" value="PROKAR_LIPOPROTEIN"/>
    <property type="match status" value="1"/>
</dbReference>
<dbReference type="Pfam" id="PF12698">
    <property type="entry name" value="ABC2_membrane_3"/>
    <property type="match status" value="1"/>
</dbReference>
<evidence type="ECO:0000256" key="3">
    <source>
        <dbReference type="ARBA" id="ARBA00022989"/>
    </source>
</evidence>
<gene>
    <name evidence="7" type="ORF">BTIS_0250</name>
</gene>
<accession>A0A261FIW3</accession>
<feature type="transmembrane region" description="Helical" evidence="5">
    <location>
        <begin position="282"/>
        <end position="309"/>
    </location>
</feature>
<feature type="transmembrane region" description="Helical" evidence="5">
    <location>
        <begin position="250"/>
        <end position="270"/>
    </location>
</feature>
<evidence type="ECO:0000313" key="8">
    <source>
        <dbReference type="Proteomes" id="UP000216444"/>
    </source>
</evidence>
<comment type="subcellular location">
    <subcellularLocation>
        <location evidence="1">Membrane</location>
        <topology evidence="1">Multi-pass membrane protein</topology>
    </subcellularLocation>
</comment>
<evidence type="ECO:0000256" key="2">
    <source>
        <dbReference type="ARBA" id="ARBA00022692"/>
    </source>
</evidence>
<sequence length="436" mass="46638">MRAQIQQYAKYIVPLVAIAAVSCLMALMFYPMMNANIKEVPVAILSLDEGAQTAQGTTNIGDTLVDKMTSASADSDETQAISWHKVDSREQLDEGFDNHEYYAAIVIPKDFTAKQVAVKQAEAKSSIESATKLAQVMAQAQTQAQAQGLTGDAAQAFVQAAMQKALAEQQTASGAASGASTSSVADSKNAPTVELTIDNAKSPMLANLLKQSLPAMLEKTGATVKTTTLNEGDVKTNSSLPTAAMMGQNVLIMPTYMLSMIVSLLCVMTIGRKSYDSRTQRWTVFGVQLGTGLVWSLCVALGADCIFAMLGSGWLPGSMVLFLWLASFALMTVFMGLMNISRPLGLICAVLGLGLGMTSGLFPYELLPDFWRDWIYGWAPQRFIGDGVRAVLYRGEGWWNAGSEPMLIILCIGLVIFVCAGLLPIGRHAAKAGDEA</sequence>
<dbReference type="Gene3D" id="3.40.1710.10">
    <property type="entry name" value="abc type-2 transporter like domain"/>
    <property type="match status" value="1"/>
</dbReference>
<feature type="transmembrane region" description="Helical" evidence="5">
    <location>
        <begin position="406"/>
        <end position="425"/>
    </location>
</feature>
<evidence type="ECO:0000259" key="6">
    <source>
        <dbReference type="Pfam" id="PF12698"/>
    </source>
</evidence>
<feature type="transmembrane region" description="Helical" evidence="5">
    <location>
        <begin position="315"/>
        <end position="337"/>
    </location>
</feature>